<protein>
    <submittedName>
        <fullName evidence="1">Uncharacterized protein</fullName>
    </submittedName>
</protein>
<proteinExistence type="predicted"/>
<reference evidence="1" key="2">
    <citation type="journal article" date="2015" name="Fish Shellfish Immunol.">
        <title>Early steps in the European eel (Anguilla anguilla)-Vibrio vulnificus interaction in the gills: Role of the RtxA13 toxin.</title>
        <authorList>
            <person name="Callol A."/>
            <person name="Pajuelo D."/>
            <person name="Ebbesson L."/>
            <person name="Teles M."/>
            <person name="MacKenzie S."/>
            <person name="Amaro C."/>
        </authorList>
    </citation>
    <scope>NUCLEOTIDE SEQUENCE</scope>
</reference>
<organism evidence="1">
    <name type="scientific">Anguilla anguilla</name>
    <name type="common">European freshwater eel</name>
    <name type="synonym">Muraena anguilla</name>
    <dbReference type="NCBI Taxonomy" id="7936"/>
    <lineage>
        <taxon>Eukaryota</taxon>
        <taxon>Metazoa</taxon>
        <taxon>Chordata</taxon>
        <taxon>Craniata</taxon>
        <taxon>Vertebrata</taxon>
        <taxon>Euteleostomi</taxon>
        <taxon>Actinopterygii</taxon>
        <taxon>Neopterygii</taxon>
        <taxon>Teleostei</taxon>
        <taxon>Anguilliformes</taxon>
        <taxon>Anguillidae</taxon>
        <taxon>Anguilla</taxon>
    </lineage>
</organism>
<dbReference type="EMBL" id="GBXM01088193">
    <property type="protein sequence ID" value="JAH20384.1"/>
    <property type="molecule type" value="Transcribed_RNA"/>
</dbReference>
<dbReference type="AlphaFoldDB" id="A0A0E9QU87"/>
<name>A0A0E9QU87_ANGAN</name>
<reference evidence="1" key="1">
    <citation type="submission" date="2014-11" db="EMBL/GenBank/DDBJ databases">
        <authorList>
            <person name="Amaro Gonzalez C."/>
        </authorList>
    </citation>
    <scope>NUCLEOTIDE SEQUENCE</scope>
</reference>
<accession>A0A0E9QU87</accession>
<evidence type="ECO:0000313" key="1">
    <source>
        <dbReference type="EMBL" id="JAH20384.1"/>
    </source>
</evidence>
<sequence>MQPVYSVAGKVSRFGHGLVIFFSYFFLTELHCHSV</sequence>